<evidence type="ECO:0000313" key="1">
    <source>
        <dbReference type="EMBL" id="AUS04183.1"/>
    </source>
</evidence>
<gene>
    <name evidence="1" type="ORF">C1A40_01230</name>
</gene>
<reference evidence="2" key="1">
    <citation type="submission" date="2018-01" db="EMBL/GenBank/DDBJ databases">
        <title>Complete genome of Tamlana sp. UJ94.</title>
        <authorList>
            <person name="Jung J."/>
            <person name="Chung D."/>
            <person name="Bae S.S."/>
            <person name="Baek K."/>
        </authorList>
    </citation>
    <scope>NUCLEOTIDE SEQUENCE [LARGE SCALE GENOMIC DNA]</scope>
    <source>
        <strain evidence="2">UJ94</strain>
    </source>
</reference>
<dbReference type="Proteomes" id="UP000236592">
    <property type="component" value="Chromosome"/>
</dbReference>
<sequence>MKILLKLTIALLIIIAGYFSFVYFVHYSTGVRAGELIKFSQKGVIIKTWEGQISQGVSESLFFEFSVENKEKAVIEDLKKYQGEFVKLHYFERYKPLFWLGHTKYFITKVEKSENHKQNQ</sequence>
<proteinExistence type="predicted"/>
<dbReference type="AlphaFoldDB" id="A0A2I7SE65"/>
<evidence type="ECO:0000313" key="2">
    <source>
        <dbReference type="Proteomes" id="UP000236592"/>
    </source>
</evidence>
<accession>A0A2I7SE65</accession>
<dbReference type="EMBL" id="CP025938">
    <property type="protein sequence ID" value="AUS04183.1"/>
    <property type="molecule type" value="Genomic_DNA"/>
</dbReference>
<organism evidence="1 2">
    <name type="scientific">Pseudotamlana carrageenivorans</name>
    <dbReference type="NCBI Taxonomy" id="2069432"/>
    <lineage>
        <taxon>Bacteria</taxon>
        <taxon>Pseudomonadati</taxon>
        <taxon>Bacteroidota</taxon>
        <taxon>Flavobacteriia</taxon>
        <taxon>Flavobacteriales</taxon>
        <taxon>Flavobacteriaceae</taxon>
        <taxon>Pseudotamlana</taxon>
    </lineage>
</organism>
<protein>
    <submittedName>
        <fullName evidence="1">6-phosphogluconate dehydrogenase</fullName>
    </submittedName>
</protein>
<dbReference type="KEGG" id="taj:C1A40_01230"/>
<name>A0A2I7SE65_9FLAO</name>
<keyword evidence="2" id="KW-1185">Reference proteome</keyword>
<dbReference type="OrthoDB" id="9794557at2"/>